<dbReference type="SUPFAM" id="SSF50129">
    <property type="entry name" value="GroES-like"/>
    <property type="match status" value="1"/>
</dbReference>
<reference evidence="2 3" key="1">
    <citation type="submission" date="2017-01" db="EMBL/GenBank/DDBJ databases">
        <authorList>
            <person name="Mah S.A."/>
            <person name="Swanson W.J."/>
            <person name="Moy G.W."/>
            <person name="Vacquier V.D."/>
        </authorList>
    </citation>
    <scope>NUCLEOTIDE SEQUENCE [LARGE SCALE GENOMIC DNA]</scope>
    <source>
        <strain evidence="2 3">DSM 11589</strain>
    </source>
</reference>
<dbReference type="PANTHER" id="PTHR43677">
    <property type="entry name" value="SHORT-CHAIN DEHYDROGENASE/REDUCTASE"/>
    <property type="match status" value="1"/>
</dbReference>
<proteinExistence type="predicted"/>
<dbReference type="InterPro" id="IPR036291">
    <property type="entry name" value="NAD(P)-bd_dom_sf"/>
</dbReference>
<evidence type="ECO:0000313" key="2">
    <source>
        <dbReference type="EMBL" id="SIS48609.1"/>
    </source>
</evidence>
<dbReference type="CDD" id="cd08241">
    <property type="entry name" value="QOR1"/>
    <property type="match status" value="1"/>
</dbReference>
<sequence>MKGHFITDWSQPEQLTLREMPDVALTAGQVRVAVRAVGVNFADGLIIQGKYQEKPAFPFAPGFEIAGEVSEIAPDVTHFHIGQRVFAAIAHSGYADQVVLPASHLHTIPASMDFATAAAFPIAYGTSHFALIDRARLQAGETVLIHGAAGGVGLTAVECAKAAGARVIATARGADRVQIALDHGADVGLDTASPDFSLRDQVRALIDGRGVDVVYDPVGGELFDASLRCTAPDGRLLVIGFAGGTVPQIPANHLLVKNLSVIGVYWGAYRTLAPARFQASFEELISWYKAGLLKPLVSQTFPLEQASEALIALKNRQITGKAVLTVDPA</sequence>
<dbReference type="Gene3D" id="3.90.180.10">
    <property type="entry name" value="Medium-chain alcohol dehydrogenases, catalytic domain"/>
    <property type="match status" value="1"/>
</dbReference>
<dbReference type="InterPro" id="IPR051397">
    <property type="entry name" value="Zn-ADH-like_protein"/>
</dbReference>
<dbReference type="Proteomes" id="UP000185678">
    <property type="component" value="Unassembled WGS sequence"/>
</dbReference>
<protein>
    <submittedName>
        <fullName evidence="2">NADPH2:quinone reductase</fullName>
    </submittedName>
</protein>
<dbReference type="InterPro" id="IPR013154">
    <property type="entry name" value="ADH-like_N"/>
</dbReference>
<accession>A0A1N7JH19</accession>
<gene>
    <name evidence="2" type="ORF">SAMN05421779_102257</name>
</gene>
<dbReference type="Pfam" id="PF08240">
    <property type="entry name" value="ADH_N"/>
    <property type="match status" value="1"/>
</dbReference>
<evidence type="ECO:0000313" key="3">
    <source>
        <dbReference type="Proteomes" id="UP000185678"/>
    </source>
</evidence>
<dbReference type="Pfam" id="PF00107">
    <property type="entry name" value="ADH_zinc_N"/>
    <property type="match status" value="1"/>
</dbReference>
<dbReference type="Gene3D" id="3.40.50.720">
    <property type="entry name" value="NAD(P)-binding Rossmann-like Domain"/>
    <property type="match status" value="1"/>
</dbReference>
<dbReference type="InterPro" id="IPR020843">
    <property type="entry name" value="ER"/>
</dbReference>
<dbReference type="InterPro" id="IPR011032">
    <property type="entry name" value="GroES-like_sf"/>
</dbReference>
<feature type="domain" description="Enoyl reductase (ER)" evidence="1">
    <location>
        <begin position="10"/>
        <end position="324"/>
    </location>
</feature>
<dbReference type="GO" id="GO:0016491">
    <property type="term" value="F:oxidoreductase activity"/>
    <property type="evidence" value="ECO:0007669"/>
    <property type="project" value="InterPro"/>
</dbReference>
<dbReference type="RefSeq" id="WP_076399152.1">
    <property type="nucleotide sequence ID" value="NZ_FTOA01000002.1"/>
</dbReference>
<dbReference type="AlphaFoldDB" id="A0A1N7JH19"/>
<dbReference type="PANTHER" id="PTHR43677:SF4">
    <property type="entry name" value="QUINONE OXIDOREDUCTASE-LIKE PROTEIN 2"/>
    <property type="match status" value="1"/>
</dbReference>
<dbReference type="SMART" id="SM00829">
    <property type="entry name" value="PKS_ER"/>
    <property type="match status" value="1"/>
</dbReference>
<dbReference type="EMBL" id="FTOA01000002">
    <property type="protein sequence ID" value="SIS48609.1"/>
    <property type="molecule type" value="Genomic_DNA"/>
</dbReference>
<dbReference type="STRING" id="80876.SAMN05421779_102257"/>
<organism evidence="2 3">
    <name type="scientific">Insolitispirillum peregrinum</name>
    <dbReference type="NCBI Taxonomy" id="80876"/>
    <lineage>
        <taxon>Bacteria</taxon>
        <taxon>Pseudomonadati</taxon>
        <taxon>Pseudomonadota</taxon>
        <taxon>Alphaproteobacteria</taxon>
        <taxon>Rhodospirillales</taxon>
        <taxon>Novispirillaceae</taxon>
        <taxon>Insolitispirillum</taxon>
    </lineage>
</organism>
<dbReference type="InterPro" id="IPR013149">
    <property type="entry name" value="ADH-like_C"/>
</dbReference>
<dbReference type="SUPFAM" id="SSF51735">
    <property type="entry name" value="NAD(P)-binding Rossmann-fold domains"/>
    <property type="match status" value="1"/>
</dbReference>
<evidence type="ECO:0000259" key="1">
    <source>
        <dbReference type="SMART" id="SM00829"/>
    </source>
</evidence>
<dbReference type="OrthoDB" id="4190732at2"/>
<name>A0A1N7JH19_9PROT</name>
<keyword evidence="3" id="KW-1185">Reference proteome</keyword>